<keyword evidence="2" id="KW-1185">Reference proteome</keyword>
<accession>A0AAP2CRM4</accession>
<evidence type="ECO:0000313" key="1">
    <source>
        <dbReference type="EMBL" id="MBT0959239.1"/>
    </source>
</evidence>
<dbReference type="Proteomes" id="UP001315686">
    <property type="component" value="Unassembled WGS sequence"/>
</dbReference>
<comment type="caution">
    <text evidence="1">The sequence shown here is derived from an EMBL/GenBank/DDBJ whole genome shotgun (WGS) entry which is preliminary data.</text>
</comment>
<dbReference type="InterPro" id="IPR026337">
    <property type="entry name" value="AKG_HExxH"/>
</dbReference>
<proteinExistence type="predicted"/>
<dbReference type="RefSeq" id="WP_327795474.1">
    <property type="nucleotide sequence ID" value="NZ_JADQAZ010000004.1"/>
</dbReference>
<name>A0AAP2CRM4_9RHOB</name>
<evidence type="ECO:0000313" key="2">
    <source>
        <dbReference type="Proteomes" id="UP001315686"/>
    </source>
</evidence>
<reference evidence="1 2" key="1">
    <citation type="journal article" date="2021" name="Arch. Microbiol.">
        <title>Harenicola maris gen. nov., sp. nov. isolated from the Sea of Japan shallow sediments.</title>
        <authorList>
            <person name="Romanenko L.A."/>
            <person name="Kurilenko V.V."/>
            <person name="Chernysheva N.Y."/>
            <person name="Tekutyeva L.A."/>
            <person name="Velansky P.V."/>
            <person name="Svetashev V.I."/>
            <person name="Isaeva M.P."/>
        </authorList>
    </citation>
    <scope>NUCLEOTIDE SEQUENCE [LARGE SCALE GENOMIC DNA]</scope>
    <source>
        <strain evidence="1 2">KMM 3653</strain>
    </source>
</reference>
<dbReference type="EMBL" id="JADQAZ010000004">
    <property type="protein sequence ID" value="MBT0959239.1"/>
    <property type="molecule type" value="Genomic_DNA"/>
</dbReference>
<dbReference type="AlphaFoldDB" id="A0AAP2CRM4"/>
<gene>
    <name evidence="1" type="ORF">IV417_17765</name>
</gene>
<dbReference type="NCBIfam" id="TIGR04267">
    <property type="entry name" value="mod_HExxH"/>
    <property type="match status" value="1"/>
</dbReference>
<sequence>MIDHGFFPDAARMAALDARRHSDLASSLAHLAEVTAGSPLSRGLAACSEAITQGTRIPAEGFGSYFRIATALLEGDAEAAARASGPLLALRPRPAPFTLLTEGGLAAKPLAEALTASTEGDSSLADRVPADAKTIARFTANFAKALEILEQHLPSLHAELSAQIFQILLAAPAPGAKIIFDGASHYQLWGFLILNPEAHETPLQIVEALAHEAGHGLLFGMTIDEPLVLNPDTDLFPSPLRTDPRPMDGIYHATFVSARMAWAMETLAAALPKGPDRDHALKAAAEDRANFASGISVIDEHARLTPTGSAIIESARAFVRQPV</sequence>
<protein>
    <submittedName>
        <fullName evidence="1">HEXXH motif domain-containing protein</fullName>
    </submittedName>
</protein>
<organism evidence="1 2">
    <name type="scientific">Harenicola maris</name>
    <dbReference type="NCBI Taxonomy" id="2841044"/>
    <lineage>
        <taxon>Bacteria</taxon>
        <taxon>Pseudomonadati</taxon>
        <taxon>Pseudomonadota</taxon>
        <taxon>Alphaproteobacteria</taxon>
        <taxon>Rhodobacterales</taxon>
        <taxon>Paracoccaceae</taxon>
        <taxon>Harenicola</taxon>
    </lineage>
</organism>